<accession>A0AA39TG55</accession>
<name>A0AA39TG55_ACESA</name>
<comment type="caution">
    <text evidence="2">The sequence shown here is derived from an EMBL/GenBank/DDBJ whole genome shotgun (WGS) entry which is preliminary data.</text>
</comment>
<evidence type="ECO:0000313" key="3">
    <source>
        <dbReference type="Proteomes" id="UP001168877"/>
    </source>
</evidence>
<feature type="domain" description="DUF7894" evidence="1">
    <location>
        <begin position="36"/>
        <end position="79"/>
    </location>
</feature>
<reference evidence="2" key="2">
    <citation type="submission" date="2023-06" db="EMBL/GenBank/DDBJ databases">
        <authorList>
            <person name="Swenson N.G."/>
            <person name="Wegrzyn J.L."/>
            <person name="Mcevoy S.L."/>
        </authorList>
    </citation>
    <scope>NUCLEOTIDE SEQUENCE</scope>
    <source>
        <strain evidence="2">NS2018</strain>
        <tissue evidence="2">Leaf</tissue>
    </source>
</reference>
<dbReference type="AlphaFoldDB" id="A0AA39TG55"/>
<dbReference type="InterPro" id="IPR057216">
    <property type="entry name" value="DUF7894"/>
</dbReference>
<feature type="domain" description="DUF7894" evidence="1">
    <location>
        <begin position="4"/>
        <end position="34"/>
    </location>
</feature>
<evidence type="ECO:0000313" key="2">
    <source>
        <dbReference type="EMBL" id="KAK0604985.1"/>
    </source>
</evidence>
<dbReference type="PANTHER" id="PTHR37221">
    <property type="entry name" value="OS02G0582400 PROTEIN"/>
    <property type="match status" value="1"/>
</dbReference>
<sequence length="79" mass="9327">MVGEESFELSLHRYGLKDEKAFGQLIHFVDDDNDHYHTLYNIRELLASNTGMCFSRDKIKWNPNKTSKYTQEPWLALYG</sequence>
<gene>
    <name evidence="2" type="ORF">LWI29_021600</name>
</gene>
<dbReference type="Proteomes" id="UP001168877">
    <property type="component" value="Unassembled WGS sequence"/>
</dbReference>
<dbReference type="Pfam" id="PF25428">
    <property type="entry name" value="DUF7894"/>
    <property type="match status" value="2"/>
</dbReference>
<dbReference type="EMBL" id="JAUESC010000002">
    <property type="protein sequence ID" value="KAK0604985.1"/>
    <property type="molecule type" value="Genomic_DNA"/>
</dbReference>
<organism evidence="2 3">
    <name type="scientific">Acer saccharum</name>
    <name type="common">Sugar maple</name>
    <dbReference type="NCBI Taxonomy" id="4024"/>
    <lineage>
        <taxon>Eukaryota</taxon>
        <taxon>Viridiplantae</taxon>
        <taxon>Streptophyta</taxon>
        <taxon>Embryophyta</taxon>
        <taxon>Tracheophyta</taxon>
        <taxon>Spermatophyta</taxon>
        <taxon>Magnoliopsida</taxon>
        <taxon>eudicotyledons</taxon>
        <taxon>Gunneridae</taxon>
        <taxon>Pentapetalae</taxon>
        <taxon>rosids</taxon>
        <taxon>malvids</taxon>
        <taxon>Sapindales</taxon>
        <taxon>Sapindaceae</taxon>
        <taxon>Hippocastanoideae</taxon>
        <taxon>Acereae</taxon>
        <taxon>Acer</taxon>
    </lineage>
</organism>
<keyword evidence="3" id="KW-1185">Reference proteome</keyword>
<proteinExistence type="predicted"/>
<evidence type="ECO:0000259" key="1">
    <source>
        <dbReference type="Pfam" id="PF25428"/>
    </source>
</evidence>
<reference evidence="2" key="1">
    <citation type="journal article" date="2022" name="Plant J.">
        <title>Strategies of tolerance reflected in two North American maple genomes.</title>
        <authorList>
            <person name="McEvoy S.L."/>
            <person name="Sezen U.U."/>
            <person name="Trouern-Trend A."/>
            <person name="McMahon S.M."/>
            <person name="Schaberg P.G."/>
            <person name="Yang J."/>
            <person name="Wegrzyn J.L."/>
            <person name="Swenson N.G."/>
        </authorList>
    </citation>
    <scope>NUCLEOTIDE SEQUENCE</scope>
    <source>
        <strain evidence="2">NS2018</strain>
    </source>
</reference>
<dbReference type="PANTHER" id="PTHR37221:SF1">
    <property type="entry name" value="OS02G0582400 PROTEIN"/>
    <property type="match status" value="1"/>
</dbReference>
<protein>
    <recommendedName>
        <fullName evidence="1">DUF7894 domain-containing protein</fullName>
    </recommendedName>
</protein>